<dbReference type="EMBL" id="LNYK01000016">
    <property type="protein sequence ID" value="KTD21166.1"/>
    <property type="molecule type" value="Genomic_DNA"/>
</dbReference>
<gene>
    <name evidence="1" type="ORF">Llon_1264</name>
</gene>
<name>A0A0W0VM89_9GAMM</name>
<protein>
    <submittedName>
        <fullName evidence="1">Uncharacterized protein</fullName>
    </submittedName>
</protein>
<evidence type="ECO:0000313" key="2">
    <source>
        <dbReference type="Proteomes" id="UP000054997"/>
    </source>
</evidence>
<dbReference type="RefSeq" id="WP_058529263.1">
    <property type="nucleotide sequence ID" value="NZ_CAAAHZ010000003.1"/>
</dbReference>
<dbReference type="PATRIC" id="fig|45068.5.peg.1366"/>
<comment type="caution">
    <text evidence="1">The sequence shown here is derived from an EMBL/GenBank/DDBJ whole genome shotgun (WGS) entry which is preliminary data.</text>
</comment>
<proteinExistence type="predicted"/>
<keyword evidence="2" id="KW-1185">Reference proteome</keyword>
<dbReference type="Proteomes" id="UP000054997">
    <property type="component" value="Unassembled WGS sequence"/>
</dbReference>
<reference evidence="1 2" key="1">
    <citation type="submission" date="2015-11" db="EMBL/GenBank/DDBJ databases">
        <title>Genomic analysis of 38 Legionella species identifies large and diverse effector repertoires.</title>
        <authorList>
            <person name="Burstein D."/>
            <person name="Amaro F."/>
            <person name="Zusman T."/>
            <person name="Lifshitz Z."/>
            <person name="Cohen O."/>
            <person name="Gilbert J.A."/>
            <person name="Pupko T."/>
            <person name="Shuman H.A."/>
            <person name="Segal G."/>
        </authorList>
    </citation>
    <scope>NUCLEOTIDE SEQUENCE [LARGE SCALE GENOMIC DNA]</scope>
    <source>
        <strain evidence="1 2">ATCC 49505</strain>
    </source>
</reference>
<accession>A0A0W0VM89</accession>
<dbReference type="AlphaFoldDB" id="A0A0W0VM89"/>
<sequence>MPLPIIIMLERHWDAVAKDALKYTLPSLVEKGYDVLCFESPSDEGEDILISRIESTIQFARERYSEANSLLKKRGINVNLTEMNYSDLQRLLRLYVSTQYSNEMALWFRELPGHEKKLDLVRAAKSLKMSIAGVDLLASEMEKLQSMEVQVNLKKKLSAIDQLDCKRIASFKKHLLNLQRSGKGVIFVVGKFHYEQLVKAFSDEYSLSDVIFIHPHSPKCLDKSIDDRKLPDFEEVGHLTLIDRKIEIPDDFLIFSQNLNKLIQSHVDSYKSVEPTTLSKALMEKTGLSFNIYLRQSMHVDAYHPVAENEDISYVTNKLNEAGIKGLFTFFKGERSYCIPCINSTETGVAITQLKKI</sequence>
<evidence type="ECO:0000313" key="1">
    <source>
        <dbReference type="EMBL" id="KTD21166.1"/>
    </source>
</evidence>
<organism evidence="1 2">
    <name type="scientific">Legionella londiniensis</name>
    <dbReference type="NCBI Taxonomy" id="45068"/>
    <lineage>
        <taxon>Bacteria</taxon>
        <taxon>Pseudomonadati</taxon>
        <taxon>Pseudomonadota</taxon>
        <taxon>Gammaproteobacteria</taxon>
        <taxon>Legionellales</taxon>
        <taxon>Legionellaceae</taxon>
        <taxon>Legionella</taxon>
    </lineage>
</organism>